<name>A0A916UB35_9ACTN</name>
<feature type="transmembrane region" description="Helical" evidence="2">
    <location>
        <begin position="90"/>
        <end position="111"/>
    </location>
</feature>
<keyword evidence="2" id="KW-0472">Membrane</keyword>
<dbReference type="Proteomes" id="UP000641514">
    <property type="component" value="Unassembled WGS sequence"/>
</dbReference>
<reference evidence="3" key="2">
    <citation type="submission" date="2020-09" db="EMBL/GenBank/DDBJ databases">
        <authorList>
            <person name="Sun Q."/>
            <person name="Zhou Y."/>
        </authorList>
    </citation>
    <scope>NUCLEOTIDE SEQUENCE</scope>
    <source>
        <strain evidence="3">CGMCC 1.15478</strain>
    </source>
</reference>
<sequence>MSSNNNQTAPEKAIDDAIVALETESREKSGLPKKVRQAGVVGLAATRGPVGLGVLAAQKARKVRKAKKNDKIDAAANGTPKRRRSRKVRAAQVLIGITGAIGLAGIATYMAKHWEELSEDGVEMPNINLGYDSQT</sequence>
<gene>
    <name evidence="3" type="ORF">GCM10011410_19490</name>
</gene>
<reference evidence="3" key="1">
    <citation type="journal article" date="2014" name="Int. J. Syst. Evol. Microbiol.">
        <title>Complete genome sequence of Corynebacterium casei LMG S-19264T (=DSM 44701T), isolated from a smear-ripened cheese.</title>
        <authorList>
            <consortium name="US DOE Joint Genome Institute (JGI-PGF)"/>
            <person name="Walter F."/>
            <person name="Albersmeier A."/>
            <person name="Kalinowski J."/>
            <person name="Ruckert C."/>
        </authorList>
    </citation>
    <scope>NUCLEOTIDE SEQUENCE</scope>
    <source>
        <strain evidence="3">CGMCC 1.15478</strain>
    </source>
</reference>
<organism evidence="3 4">
    <name type="scientific">Hoyosella rhizosphaerae</name>
    <dbReference type="NCBI Taxonomy" id="1755582"/>
    <lineage>
        <taxon>Bacteria</taxon>
        <taxon>Bacillati</taxon>
        <taxon>Actinomycetota</taxon>
        <taxon>Actinomycetes</taxon>
        <taxon>Mycobacteriales</taxon>
        <taxon>Hoyosellaceae</taxon>
        <taxon>Hoyosella</taxon>
    </lineage>
</organism>
<evidence type="ECO:0000256" key="1">
    <source>
        <dbReference type="SAM" id="MobiDB-lite"/>
    </source>
</evidence>
<accession>A0A916UB35</accession>
<protein>
    <submittedName>
        <fullName evidence="3">Uncharacterized protein</fullName>
    </submittedName>
</protein>
<evidence type="ECO:0000313" key="3">
    <source>
        <dbReference type="EMBL" id="GGC66947.1"/>
    </source>
</evidence>
<evidence type="ECO:0000313" key="4">
    <source>
        <dbReference type="Proteomes" id="UP000641514"/>
    </source>
</evidence>
<keyword evidence="2" id="KW-0812">Transmembrane</keyword>
<proteinExistence type="predicted"/>
<feature type="region of interest" description="Disordered" evidence="1">
    <location>
        <begin position="66"/>
        <end position="87"/>
    </location>
</feature>
<dbReference type="RefSeq" id="WP_188673801.1">
    <property type="nucleotide sequence ID" value="NZ_BMJH01000002.1"/>
</dbReference>
<dbReference type="AlphaFoldDB" id="A0A916UB35"/>
<keyword evidence="4" id="KW-1185">Reference proteome</keyword>
<keyword evidence="2" id="KW-1133">Transmembrane helix</keyword>
<comment type="caution">
    <text evidence="3">The sequence shown here is derived from an EMBL/GenBank/DDBJ whole genome shotgun (WGS) entry which is preliminary data.</text>
</comment>
<dbReference type="EMBL" id="BMJH01000002">
    <property type="protein sequence ID" value="GGC66947.1"/>
    <property type="molecule type" value="Genomic_DNA"/>
</dbReference>
<evidence type="ECO:0000256" key="2">
    <source>
        <dbReference type="SAM" id="Phobius"/>
    </source>
</evidence>